<keyword evidence="10" id="KW-1185">Reference proteome</keyword>
<feature type="binding site" evidence="6">
    <location>
        <position position="181"/>
    </location>
    <ligand>
        <name>substrate</name>
    </ligand>
</feature>
<feature type="binding site" evidence="6">
    <location>
        <position position="174"/>
    </location>
    <ligand>
        <name>a divalent metal cation</name>
        <dbReference type="ChEBI" id="CHEBI:60240"/>
        <label>2</label>
        <note>catalytic</note>
    </ligand>
</feature>
<accession>A0A9X2IQR6</accession>
<feature type="domain" description="Peptidase M24" evidence="8">
    <location>
        <begin position="12"/>
        <end position="245"/>
    </location>
</feature>
<evidence type="ECO:0000259" key="8">
    <source>
        <dbReference type="Pfam" id="PF00557"/>
    </source>
</evidence>
<dbReference type="GO" id="GO:0005829">
    <property type="term" value="C:cytosol"/>
    <property type="evidence" value="ECO:0007669"/>
    <property type="project" value="TreeGrafter"/>
</dbReference>
<dbReference type="NCBIfam" id="TIGR00500">
    <property type="entry name" value="met_pdase_I"/>
    <property type="match status" value="1"/>
</dbReference>
<evidence type="ECO:0000256" key="2">
    <source>
        <dbReference type="ARBA" id="ARBA00022438"/>
    </source>
</evidence>
<keyword evidence="5 6" id="KW-0378">Hydrolase</keyword>
<keyword evidence="3 6" id="KW-0645">Protease</keyword>
<proteinExistence type="inferred from homology"/>
<dbReference type="GO" id="GO:0006508">
    <property type="term" value="P:proteolysis"/>
    <property type="evidence" value="ECO:0007669"/>
    <property type="project" value="UniProtKB-KW"/>
</dbReference>
<evidence type="ECO:0000313" key="10">
    <source>
        <dbReference type="Proteomes" id="UP001155240"/>
    </source>
</evidence>
<feature type="binding site" evidence="6">
    <location>
        <position position="100"/>
    </location>
    <ligand>
        <name>a divalent metal cation</name>
        <dbReference type="ChEBI" id="CHEBI:60240"/>
        <label>1</label>
    </ligand>
</feature>
<sequence length="253" mass="26956">MIELHTPAEIDEMRAAGAFVRDTLASLSARAEVGMNLLEIEQAARRAVDERGAVSCYWDYAPSFGDGPFRNVICTSVNDAAQHGLPHDYRLRDGDVLSLDFAVSVDGWVADAAVTTIVGRAQLSDEELIRSTRDALAAGIAAAVPGNRVGDLSAAIGAVAASAGYPVNLEFGGHSVGRTMHGDLHIPNDGRAGRGYRLRPGMVIALEPWWSRTTSRIRMDPDGWTVRTADGSRAAHTEHTLAITEDGPLVLTG</sequence>
<dbReference type="PANTHER" id="PTHR43330:SF27">
    <property type="entry name" value="METHIONINE AMINOPEPTIDASE"/>
    <property type="match status" value="1"/>
</dbReference>
<dbReference type="HAMAP" id="MF_01974">
    <property type="entry name" value="MetAP_1"/>
    <property type="match status" value="1"/>
</dbReference>
<gene>
    <name evidence="6 9" type="primary">map</name>
    <name evidence="9" type="ORF">NB037_03625</name>
</gene>
<dbReference type="InterPro" id="IPR002467">
    <property type="entry name" value="Pept_M24A_MAP1"/>
</dbReference>
<organism evidence="9 10">
    <name type="scientific">Rathayibacter rubneri</name>
    <dbReference type="NCBI Taxonomy" id="2950106"/>
    <lineage>
        <taxon>Bacteria</taxon>
        <taxon>Bacillati</taxon>
        <taxon>Actinomycetota</taxon>
        <taxon>Actinomycetes</taxon>
        <taxon>Micrococcales</taxon>
        <taxon>Microbacteriaceae</taxon>
        <taxon>Rathayibacter</taxon>
    </lineage>
</organism>
<dbReference type="InterPro" id="IPR001714">
    <property type="entry name" value="Pept_M24_MAP"/>
</dbReference>
<feature type="binding site" evidence="6">
    <location>
        <position position="111"/>
    </location>
    <ligand>
        <name>a divalent metal cation</name>
        <dbReference type="ChEBI" id="CHEBI:60240"/>
        <label>1</label>
    </ligand>
</feature>
<comment type="cofactor">
    <cofactor evidence="6">
        <name>Co(2+)</name>
        <dbReference type="ChEBI" id="CHEBI:48828"/>
    </cofactor>
    <cofactor evidence="6">
        <name>Zn(2+)</name>
        <dbReference type="ChEBI" id="CHEBI:29105"/>
    </cofactor>
    <cofactor evidence="6">
        <name>Mn(2+)</name>
        <dbReference type="ChEBI" id="CHEBI:29035"/>
    </cofactor>
    <cofactor evidence="6">
        <name>Fe(2+)</name>
        <dbReference type="ChEBI" id="CHEBI:29033"/>
    </cofactor>
    <text evidence="6">Binds 2 divalent metal cations per subunit. Has a high-affinity and a low affinity metal-binding site. The true nature of the physiological cofactor is under debate. The enzyme is active with cobalt, zinc, manganese or divalent iron ions. Most likely, methionine aminopeptidases function as mononuclear Fe(2+)-metalloproteases under physiological conditions, and the catalytically relevant metal-binding site has been assigned to the histidine-containing high-affinity site.</text>
</comment>
<keyword evidence="2 6" id="KW-0031">Aminopeptidase</keyword>
<dbReference type="PANTHER" id="PTHR43330">
    <property type="entry name" value="METHIONINE AMINOPEPTIDASE"/>
    <property type="match status" value="1"/>
</dbReference>
<dbReference type="EC" id="3.4.11.18" evidence="6 7"/>
<dbReference type="PRINTS" id="PR00599">
    <property type="entry name" value="MAPEPTIDASE"/>
</dbReference>
<dbReference type="EMBL" id="JAMRYM010000006">
    <property type="protein sequence ID" value="MCM6761500.1"/>
    <property type="molecule type" value="Genomic_DNA"/>
</dbReference>
<dbReference type="GO" id="GO:0004239">
    <property type="term" value="F:initiator methionyl aminopeptidase activity"/>
    <property type="evidence" value="ECO:0007669"/>
    <property type="project" value="UniProtKB-UniRule"/>
</dbReference>
<dbReference type="AlphaFoldDB" id="A0A9X2IQR6"/>
<evidence type="ECO:0000256" key="6">
    <source>
        <dbReference type="HAMAP-Rule" id="MF_01974"/>
    </source>
</evidence>
<name>A0A9X2IQR6_9MICO</name>
<feature type="binding site" evidence="6">
    <location>
        <position position="111"/>
    </location>
    <ligand>
        <name>a divalent metal cation</name>
        <dbReference type="ChEBI" id="CHEBI:60240"/>
        <label>2</label>
        <note>catalytic</note>
    </ligand>
</feature>
<dbReference type="GO" id="GO:0046872">
    <property type="term" value="F:metal ion binding"/>
    <property type="evidence" value="ECO:0007669"/>
    <property type="project" value="UniProtKB-UniRule"/>
</dbReference>
<feature type="binding site" evidence="6">
    <location>
        <position position="83"/>
    </location>
    <ligand>
        <name>substrate</name>
    </ligand>
</feature>
<comment type="similarity">
    <text evidence="6">Belongs to the peptidase M24A family. Methionine aminopeptidase type 1 subfamily.</text>
</comment>
<comment type="subunit">
    <text evidence="6">Monomer.</text>
</comment>
<dbReference type="SUPFAM" id="SSF55920">
    <property type="entry name" value="Creatinase/aminopeptidase"/>
    <property type="match status" value="1"/>
</dbReference>
<feature type="binding site" evidence="6">
    <location>
        <position position="238"/>
    </location>
    <ligand>
        <name>a divalent metal cation</name>
        <dbReference type="ChEBI" id="CHEBI:60240"/>
        <label>2</label>
        <note>catalytic</note>
    </ligand>
</feature>
<comment type="caution">
    <text evidence="9">The sequence shown here is derived from an EMBL/GenBank/DDBJ whole genome shotgun (WGS) entry which is preliminary data.</text>
</comment>
<evidence type="ECO:0000256" key="3">
    <source>
        <dbReference type="ARBA" id="ARBA00022670"/>
    </source>
</evidence>
<reference evidence="9" key="1">
    <citation type="submission" date="2022-06" db="EMBL/GenBank/DDBJ databases">
        <title>Whole genome shotgun sequencing (WGS) of Rathayibacter sp. ZW T2_19, isolated from stored onions (Allium cepa).</title>
        <authorList>
            <person name="Stoll D.A."/>
            <person name="Huch M."/>
        </authorList>
    </citation>
    <scope>NUCLEOTIDE SEQUENCE</scope>
    <source>
        <strain evidence="9">ZW T2_19</strain>
    </source>
</reference>
<dbReference type="GO" id="GO:0070006">
    <property type="term" value="F:metalloaminopeptidase activity"/>
    <property type="evidence" value="ECO:0007669"/>
    <property type="project" value="UniProtKB-UniRule"/>
</dbReference>
<keyword evidence="4 6" id="KW-0479">Metal-binding</keyword>
<comment type="function">
    <text evidence="1 6">Removes the N-terminal methionine from nascent proteins. The N-terminal methionine is often cleaved when the second residue in the primary sequence is small and uncharged (Met-Ala-, Cys, Gly, Pro, Ser, Thr, or Val). Requires deformylation of the N(alpha)-formylated initiator methionine before it can be hydrolyzed.</text>
</comment>
<feature type="binding site" evidence="6">
    <location>
        <position position="207"/>
    </location>
    <ligand>
        <name>a divalent metal cation</name>
        <dbReference type="ChEBI" id="CHEBI:60240"/>
        <label>2</label>
        <note>catalytic</note>
    </ligand>
</feature>
<dbReference type="Gene3D" id="3.90.230.10">
    <property type="entry name" value="Creatinase/methionine aminopeptidase superfamily"/>
    <property type="match status" value="1"/>
</dbReference>
<dbReference type="RefSeq" id="WP_251943741.1">
    <property type="nucleotide sequence ID" value="NZ_JAMRYM010000006.1"/>
</dbReference>
<comment type="catalytic activity">
    <reaction evidence="6 7">
        <text>Release of N-terminal amino acids, preferentially methionine, from peptides and arylamides.</text>
        <dbReference type="EC" id="3.4.11.18"/>
    </reaction>
</comment>
<evidence type="ECO:0000256" key="7">
    <source>
        <dbReference type="RuleBase" id="RU003653"/>
    </source>
</evidence>
<feature type="binding site" evidence="6">
    <location>
        <position position="238"/>
    </location>
    <ligand>
        <name>a divalent metal cation</name>
        <dbReference type="ChEBI" id="CHEBI:60240"/>
        <label>1</label>
    </ligand>
</feature>
<evidence type="ECO:0000256" key="1">
    <source>
        <dbReference type="ARBA" id="ARBA00002521"/>
    </source>
</evidence>
<dbReference type="InterPro" id="IPR036005">
    <property type="entry name" value="Creatinase/aminopeptidase-like"/>
</dbReference>
<evidence type="ECO:0000256" key="4">
    <source>
        <dbReference type="ARBA" id="ARBA00022723"/>
    </source>
</evidence>
<dbReference type="Pfam" id="PF00557">
    <property type="entry name" value="Peptidase_M24"/>
    <property type="match status" value="1"/>
</dbReference>
<protein>
    <recommendedName>
        <fullName evidence="6 7">Methionine aminopeptidase</fullName>
        <shortName evidence="6">MAP</shortName>
        <shortName evidence="6">MetAP</shortName>
        <ecNumber evidence="6 7">3.4.11.18</ecNumber>
    </recommendedName>
    <alternativeName>
        <fullName evidence="6">Peptidase M</fullName>
    </alternativeName>
</protein>
<evidence type="ECO:0000313" key="9">
    <source>
        <dbReference type="EMBL" id="MCM6761500.1"/>
    </source>
</evidence>
<evidence type="ECO:0000256" key="5">
    <source>
        <dbReference type="ARBA" id="ARBA00022801"/>
    </source>
</evidence>
<dbReference type="Proteomes" id="UP001155240">
    <property type="component" value="Unassembled WGS sequence"/>
</dbReference>
<dbReference type="InterPro" id="IPR000994">
    <property type="entry name" value="Pept_M24"/>
</dbReference>